<evidence type="ECO:0000259" key="8">
    <source>
        <dbReference type="Pfam" id="PF14748"/>
    </source>
</evidence>
<feature type="domain" description="Pyrroline-5-carboxylate reductase dimerisation" evidence="8">
    <location>
        <begin position="166"/>
        <end position="271"/>
    </location>
</feature>
<keyword evidence="4" id="KW-0641">Proline biosynthesis</keyword>
<feature type="binding site" evidence="6">
    <location>
        <position position="60"/>
    </location>
    <ligand>
        <name>NADPH</name>
        <dbReference type="ChEBI" id="CHEBI:57783"/>
    </ligand>
</feature>
<dbReference type="HAMAP" id="MF_01925">
    <property type="entry name" value="P5C_reductase"/>
    <property type="match status" value="1"/>
</dbReference>
<evidence type="ECO:0000256" key="4">
    <source>
        <dbReference type="HAMAP-Rule" id="MF_01925"/>
    </source>
</evidence>
<dbReference type="SUPFAM" id="SSF48179">
    <property type="entry name" value="6-phosphogluconate dehydrogenase C-terminal domain-like"/>
    <property type="match status" value="1"/>
</dbReference>
<evidence type="ECO:0000256" key="1">
    <source>
        <dbReference type="ARBA" id="ARBA00005525"/>
    </source>
</evidence>
<comment type="caution">
    <text evidence="9">The sequence shown here is derived from an EMBL/GenBank/DDBJ whole genome shotgun (WGS) entry which is preliminary data.</text>
</comment>
<feature type="binding site" evidence="6">
    <location>
        <position position="39"/>
    </location>
    <ligand>
        <name>NADP(+)</name>
        <dbReference type="ChEBI" id="CHEBI:58349"/>
    </ligand>
</feature>
<reference evidence="9 10" key="1">
    <citation type="submission" date="2019-03" db="EMBL/GenBank/DDBJ databases">
        <title>Genomic Encyclopedia of Type Strains, Phase IV (KMG-IV): sequencing the most valuable type-strain genomes for metagenomic binning, comparative biology and taxonomic classification.</title>
        <authorList>
            <person name="Goeker M."/>
        </authorList>
    </citation>
    <scope>NUCLEOTIDE SEQUENCE [LARGE SCALE GENOMIC DNA]</scope>
    <source>
        <strain evidence="9 10">DSM 103792</strain>
    </source>
</reference>
<dbReference type="NCBIfam" id="TIGR00112">
    <property type="entry name" value="proC"/>
    <property type="match status" value="1"/>
</dbReference>
<name>A0A4R6UHF9_9GAMM</name>
<dbReference type="GO" id="GO:0004735">
    <property type="term" value="F:pyrroline-5-carboxylate reductase activity"/>
    <property type="evidence" value="ECO:0007669"/>
    <property type="project" value="UniProtKB-UniRule"/>
</dbReference>
<comment type="similarity">
    <text evidence="1 4">Belongs to the pyrroline-5-carboxylate reductase family.</text>
</comment>
<dbReference type="InterPro" id="IPR000304">
    <property type="entry name" value="Pyrroline-COOH_reductase"/>
</dbReference>
<dbReference type="RefSeq" id="WP_133592766.1">
    <property type="nucleotide sequence ID" value="NZ_CP037953.1"/>
</dbReference>
<keyword evidence="3 4" id="KW-0560">Oxidoreductase</keyword>
<keyword evidence="2 4" id="KW-0521">NADP</keyword>
<comment type="subcellular location">
    <subcellularLocation>
        <location evidence="4">Cytoplasm</location>
    </subcellularLocation>
</comment>
<comment type="catalytic activity">
    <reaction evidence="4">
        <text>L-proline + NADP(+) = (S)-1-pyrroline-5-carboxylate + NADPH + 2 H(+)</text>
        <dbReference type="Rhea" id="RHEA:14109"/>
        <dbReference type="ChEBI" id="CHEBI:15378"/>
        <dbReference type="ChEBI" id="CHEBI:17388"/>
        <dbReference type="ChEBI" id="CHEBI:57783"/>
        <dbReference type="ChEBI" id="CHEBI:58349"/>
        <dbReference type="ChEBI" id="CHEBI:60039"/>
        <dbReference type="EC" id="1.5.1.2"/>
    </reaction>
</comment>
<feature type="binding site" evidence="6">
    <location>
        <begin position="12"/>
        <end position="17"/>
    </location>
    <ligand>
        <name>NADP(+)</name>
        <dbReference type="ChEBI" id="CHEBI:58349"/>
    </ligand>
</feature>
<protein>
    <recommendedName>
        <fullName evidence="4 5">Pyrroline-5-carboxylate reductase</fullName>
        <shortName evidence="4">P5C reductase</shortName>
        <shortName evidence="4">P5CR</shortName>
        <ecNumber evidence="4 5">1.5.1.2</ecNumber>
    </recommendedName>
    <alternativeName>
        <fullName evidence="4">PCA reductase</fullName>
    </alternativeName>
</protein>
<evidence type="ECO:0000256" key="6">
    <source>
        <dbReference type="PIRSR" id="PIRSR000193-1"/>
    </source>
</evidence>
<dbReference type="PANTHER" id="PTHR11645">
    <property type="entry name" value="PYRROLINE-5-CARBOXYLATE REDUCTASE"/>
    <property type="match status" value="1"/>
</dbReference>
<dbReference type="GO" id="GO:0005737">
    <property type="term" value="C:cytoplasm"/>
    <property type="evidence" value="ECO:0007669"/>
    <property type="project" value="UniProtKB-SubCell"/>
</dbReference>
<evidence type="ECO:0000313" key="10">
    <source>
        <dbReference type="Proteomes" id="UP000295375"/>
    </source>
</evidence>
<feature type="binding site" evidence="6">
    <location>
        <begin position="73"/>
        <end position="76"/>
    </location>
    <ligand>
        <name>NADP(+)</name>
        <dbReference type="ChEBI" id="CHEBI:58349"/>
    </ligand>
</feature>
<dbReference type="Gene3D" id="1.10.3730.10">
    <property type="entry name" value="ProC C-terminal domain-like"/>
    <property type="match status" value="1"/>
</dbReference>
<dbReference type="OrthoDB" id="9805754at2"/>
<keyword evidence="4" id="KW-0963">Cytoplasm</keyword>
<sequence>MDLLFKRKIAVLGCGNLGESLVAGLIEQGLPPGNLWLTSRRLERQQQLKGRYGCKTGADNRQAAEGADIAILAVKPQQMAQLCSELAELDWHGKLLISVAAGLPIDRYEAWLEQSVAFVRSMPNTPAELKLAATGLYANALVSAEQREWSEQIFSAIGRWVWIDDEAQMDLVTAIAGSGPAYFYRFIEAMIASAVAQGMSKETATILVTQTALGAGALAARRGAPKVDELRQRVTSKGGTTEAALKSLEAAGISDIVDQMIRAAVQRGRELANS</sequence>
<dbReference type="InterPro" id="IPR029036">
    <property type="entry name" value="P5CR_dimer"/>
</dbReference>
<dbReference type="SUPFAM" id="SSF51735">
    <property type="entry name" value="NAD(P)-binding Rossmann-fold domains"/>
    <property type="match status" value="1"/>
</dbReference>
<comment type="pathway">
    <text evidence="4">Amino-acid biosynthesis; L-proline biosynthesis; L-proline from L-glutamate 5-semialdehyde: step 1/1.</text>
</comment>
<keyword evidence="10" id="KW-1185">Reference proteome</keyword>
<evidence type="ECO:0000256" key="3">
    <source>
        <dbReference type="ARBA" id="ARBA00023002"/>
    </source>
</evidence>
<dbReference type="PANTHER" id="PTHR11645:SF0">
    <property type="entry name" value="PYRROLINE-5-CARBOXYLATE REDUCTASE 3"/>
    <property type="match status" value="1"/>
</dbReference>
<dbReference type="FunFam" id="1.10.3730.10:FF:000001">
    <property type="entry name" value="Pyrroline-5-carboxylate reductase"/>
    <property type="match status" value="1"/>
</dbReference>
<comment type="catalytic activity">
    <reaction evidence="4">
        <text>L-proline + NAD(+) = (S)-1-pyrroline-5-carboxylate + NADH + 2 H(+)</text>
        <dbReference type="Rhea" id="RHEA:14105"/>
        <dbReference type="ChEBI" id="CHEBI:15378"/>
        <dbReference type="ChEBI" id="CHEBI:17388"/>
        <dbReference type="ChEBI" id="CHEBI:57540"/>
        <dbReference type="ChEBI" id="CHEBI:57945"/>
        <dbReference type="ChEBI" id="CHEBI:60039"/>
        <dbReference type="EC" id="1.5.1.2"/>
    </reaction>
</comment>
<dbReference type="InterPro" id="IPR028939">
    <property type="entry name" value="P5C_Rdtase_cat_N"/>
</dbReference>
<dbReference type="Pfam" id="PF14748">
    <property type="entry name" value="P5CR_dimer"/>
    <property type="match status" value="1"/>
</dbReference>
<dbReference type="Pfam" id="PF03807">
    <property type="entry name" value="F420_oxidored"/>
    <property type="match status" value="1"/>
</dbReference>
<dbReference type="EMBL" id="SNYM01000020">
    <property type="protein sequence ID" value="TDQ45466.1"/>
    <property type="molecule type" value="Genomic_DNA"/>
</dbReference>
<dbReference type="PIRSF" id="PIRSF000193">
    <property type="entry name" value="Pyrrol-5-carb_rd"/>
    <property type="match status" value="1"/>
</dbReference>
<dbReference type="InterPro" id="IPR008927">
    <property type="entry name" value="6-PGluconate_DH-like_C_sf"/>
</dbReference>
<gene>
    <name evidence="4" type="primary">proC</name>
    <name evidence="9" type="ORF">EV696_12043</name>
</gene>
<evidence type="ECO:0000256" key="2">
    <source>
        <dbReference type="ARBA" id="ARBA00022857"/>
    </source>
</evidence>
<dbReference type="GO" id="GO:0055129">
    <property type="term" value="P:L-proline biosynthetic process"/>
    <property type="evidence" value="ECO:0007669"/>
    <property type="project" value="UniProtKB-UniRule"/>
</dbReference>
<proteinExistence type="inferred from homology"/>
<evidence type="ECO:0000256" key="5">
    <source>
        <dbReference type="NCBIfam" id="TIGR00112"/>
    </source>
</evidence>
<dbReference type="Gene3D" id="3.40.50.720">
    <property type="entry name" value="NAD(P)-binding Rossmann-like Domain"/>
    <property type="match status" value="1"/>
</dbReference>
<evidence type="ECO:0000259" key="7">
    <source>
        <dbReference type="Pfam" id="PF03807"/>
    </source>
</evidence>
<keyword evidence="4" id="KW-0028">Amino-acid biosynthesis</keyword>
<dbReference type="Proteomes" id="UP000295375">
    <property type="component" value="Unassembled WGS sequence"/>
</dbReference>
<evidence type="ECO:0000313" key="9">
    <source>
        <dbReference type="EMBL" id="TDQ45466.1"/>
    </source>
</evidence>
<dbReference type="AlphaFoldDB" id="A0A4R6UHF9"/>
<comment type="function">
    <text evidence="4">Catalyzes the reduction of 1-pyrroline-5-carboxylate (PCA) to L-proline.</text>
</comment>
<feature type="domain" description="Pyrroline-5-carboxylate reductase catalytic N-terminal" evidence="7">
    <location>
        <begin position="8"/>
        <end position="102"/>
    </location>
</feature>
<dbReference type="EC" id="1.5.1.2" evidence="4 5"/>
<organism evidence="9 10">
    <name type="scientific">Permianibacter aggregans</name>
    <dbReference type="NCBI Taxonomy" id="1510150"/>
    <lineage>
        <taxon>Bacteria</taxon>
        <taxon>Pseudomonadati</taxon>
        <taxon>Pseudomonadota</taxon>
        <taxon>Gammaproteobacteria</taxon>
        <taxon>Pseudomonadales</taxon>
        <taxon>Pseudomonadaceae</taxon>
        <taxon>Permianibacter</taxon>
    </lineage>
</organism>
<dbReference type="InterPro" id="IPR036291">
    <property type="entry name" value="NAD(P)-bd_dom_sf"/>
</dbReference>
<accession>A0A4R6UHF9</accession>
<dbReference type="UniPathway" id="UPA00098">
    <property type="reaction ID" value="UER00361"/>
</dbReference>